<dbReference type="Gene3D" id="3.30.70.1440">
    <property type="entry name" value="Multidrug efflux transporter AcrB pore domain"/>
    <property type="match status" value="1"/>
</dbReference>
<evidence type="ECO:0000313" key="2">
    <source>
        <dbReference type="EMBL" id="MCP9290456.1"/>
    </source>
</evidence>
<feature type="transmembrane region" description="Helical" evidence="1">
    <location>
        <begin position="422"/>
        <end position="443"/>
    </location>
</feature>
<dbReference type="PANTHER" id="PTHR32063:SF73">
    <property type="entry name" value="RND SUPERFAMILY EFFLUX PUMP PERMEASE COMPONENT 1"/>
    <property type="match status" value="1"/>
</dbReference>
<dbReference type="Gene3D" id="3.30.70.1320">
    <property type="entry name" value="Multidrug efflux transporter AcrB pore domain like"/>
    <property type="match status" value="1"/>
</dbReference>
<dbReference type="GO" id="GO:0005886">
    <property type="term" value="C:plasma membrane"/>
    <property type="evidence" value="ECO:0007669"/>
    <property type="project" value="TreeGrafter"/>
</dbReference>
<dbReference type="InterPro" id="IPR001036">
    <property type="entry name" value="Acrflvin-R"/>
</dbReference>
<evidence type="ECO:0000313" key="3">
    <source>
        <dbReference type="Proteomes" id="UP001139125"/>
    </source>
</evidence>
<name>A0A9X2RBT7_9BACT</name>
<dbReference type="Pfam" id="PF00873">
    <property type="entry name" value="ACR_tran"/>
    <property type="match status" value="1"/>
</dbReference>
<dbReference type="Gene3D" id="3.30.2090.10">
    <property type="entry name" value="Multidrug efflux transporter AcrB TolC docking domain, DN and DC subdomains"/>
    <property type="match status" value="2"/>
</dbReference>
<feature type="transmembrane region" description="Helical" evidence="1">
    <location>
        <begin position="356"/>
        <end position="376"/>
    </location>
</feature>
<dbReference type="EMBL" id="JANDBC010000001">
    <property type="protein sequence ID" value="MCP9290456.1"/>
    <property type="molecule type" value="Genomic_DNA"/>
</dbReference>
<dbReference type="SUPFAM" id="SSF82714">
    <property type="entry name" value="Multidrug efflux transporter AcrB TolC docking domain, DN and DC subdomains"/>
    <property type="match status" value="2"/>
</dbReference>
<feature type="transmembrane region" description="Helical" evidence="1">
    <location>
        <begin position="330"/>
        <end position="349"/>
    </location>
</feature>
<dbReference type="SUPFAM" id="SSF82866">
    <property type="entry name" value="Multidrug efflux transporter AcrB transmembrane domain"/>
    <property type="match status" value="2"/>
</dbReference>
<sequence length="1007" mass="112804">MHITDLSIRRPVTTLMVFVSLLVVGLIATRMVPLEFMPNITFPGAFVQLPYPNSTPAEVNENVARPIEEVLATISGVERINSNSGEDNAGVIVIFKQGNEIDLKAIEIKEKIESIRNQLPDDFEYYTINKFQDGDAPTLQLRISSNRDLSDAYELLNRNLKQRIERIPGVGQVTLYGVEKKEIRVELDPDRLTQYNINLNRLSSTLRQANFSISAGKITDSGLRYMVRPVGNLNGVEDIENLIVADNNIRVKDIATVKYTSPERNYARHLDRKYAIGLDITKESTANTVQVVDEVLAEIDKVNELPEMQGIEIYEMFNQADGILSSLRELFNSGMIGALLSVFVLYIFLRQMSTTLIVATAVPFSLIVTLGFFYFLDISLNILSMMGLMLAIGMLVDNAVVVTENIHRYQRKGNDARKSAIFGAKEVSIAVTAGTLTSIIVFLPNVVNESFISQHMYYIGMAIIIALLASLVISLTVIPLLASKIHPPEKSKKKTVIDKLSVKYSALLGWLLERRKISVLFIVLLFLSGGVPMAFMNVDMFPRVEERQLRLQYNLNASYTLDRVKESVDRIEEYLYENQDKFEIESVYTYYQPEYAQSTINLIDEDDAKKAVTQIKEEIQKDLPKIALGQPAFEFISRNSAEQVRVFVQGESMDVLEELAEQVEWRLGQIEGFADVRSEAEAGSDEIRLTVNHDRARNFGLTSSAVASMVSGAMRGQTIQRIRGEDSEIDVVLAFQDVNRQTIDDLKNLPISINDDQSVKLATLADFEERPGAGRIFRENRRTSLGISINLDDITSDEARGKISQVMDQIIYPAGYGWSYGRSFGNDMDAMNTMLFNISIAFFLIYLIMASLFESLIYPTSVLSCIFYGMIGIFWFFFITGTTFDLMAFIGILILMGIVVNNGIVLIDHINHLRSEGLSRREAVIQGGRDRMRPILMTAATTVLGLVPLCFGTTQIGGNGPPYFPMARAIVGGLTFSTVVTLLVLPSIYVILDDIKIWSNRILYAAK</sequence>
<feature type="transmembrane region" description="Helical" evidence="1">
    <location>
        <begin position="382"/>
        <end position="401"/>
    </location>
</feature>
<feature type="transmembrane region" description="Helical" evidence="1">
    <location>
        <begin position="455"/>
        <end position="482"/>
    </location>
</feature>
<keyword evidence="3" id="KW-1185">Reference proteome</keyword>
<gene>
    <name evidence="2" type="ORF">NM125_02535</name>
</gene>
<dbReference type="Proteomes" id="UP001139125">
    <property type="component" value="Unassembled WGS sequence"/>
</dbReference>
<feature type="transmembrane region" description="Helical" evidence="1">
    <location>
        <begin position="860"/>
        <end position="880"/>
    </location>
</feature>
<dbReference type="PRINTS" id="PR00702">
    <property type="entry name" value="ACRIFLAVINRP"/>
</dbReference>
<evidence type="ECO:0000256" key="1">
    <source>
        <dbReference type="SAM" id="Phobius"/>
    </source>
</evidence>
<feature type="transmembrane region" description="Helical" evidence="1">
    <location>
        <begin position="517"/>
        <end position="538"/>
    </location>
</feature>
<feature type="transmembrane region" description="Helical" evidence="1">
    <location>
        <begin position="834"/>
        <end position="853"/>
    </location>
</feature>
<feature type="transmembrane region" description="Helical" evidence="1">
    <location>
        <begin position="935"/>
        <end position="957"/>
    </location>
</feature>
<accession>A0A9X2RBT7</accession>
<reference evidence="2" key="1">
    <citation type="submission" date="2022-06" db="EMBL/GenBank/DDBJ databases">
        <title>Gracilimonas sp. CAU 1638 isolated from sea sediment.</title>
        <authorList>
            <person name="Kim W."/>
        </authorList>
    </citation>
    <scope>NUCLEOTIDE SEQUENCE</scope>
    <source>
        <strain evidence="2">CAU 1638</strain>
    </source>
</reference>
<dbReference type="PANTHER" id="PTHR32063">
    <property type="match status" value="1"/>
</dbReference>
<feature type="transmembrane region" description="Helical" evidence="1">
    <location>
        <begin position="969"/>
        <end position="992"/>
    </location>
</feature>
<dbReference type="RefSeq" id="WP_255132551.1">
    <property type="nucleotide sequence ID" value="NZ_JANDBC010000001.1"/>
</dbReference>
<keyword evidence="1" id="KW-0472">Membrane</keyword>
<dbReference type="GO" id="GO:0042910">
    <property type="term" value="F:xenobiotic transmembrane transporter activity"/>
    <property type="evidence" value="ECO:0007669"/>
    <property type="project" value="TreeGrafter"/>
</dbReference>
<dbReference type="SUPFAM" id="SSF82693">
    <property type="entry name" value="Multidrug efflux transporter AcrB pore domain, PN1, PN2, PC1 and PC2 subdomains"/>
    <property type="match status" value="2"/>
</dbReference>
<dbReference type="AlphaFoldDB" id="A0A9X2RBT7"/>
<dbReference type="InterPro" id="IPR027463">
    <property type="entry name" value="AcrB_DN_DC_subdom"/>
</dbReference>
<keyword evidence="1" id="KW-1133">Transmembrane helix</keyword>
<dbReference type="Gene3D" id="1.20.1640.10">
    <property type="entry name" value="Multidrug efflux transporter AcrB transmembrane domain"/>
    <property type="match status" value="2"/>
</dbReference>
<keyword evidence="1" id="KW-0812">Transmembrane</keyword>
<feature type="transmembrane region" description="Helical" evidence="1">
    <location>
        <begin position="12"/>
        <end position="32"/>
    </location>
</feature>
<proteinExistence type="predicted"/>
<feature type="transmembrane region" description="Helical" evidence="1">
    <location>
        <begin position="886"/>
        <end position="907"/>
    </location>
</feature>
<organism evidence="2 3">
    <name type="scientific">Gracilimonas sediminicola</name>
    <dbReference type="NCBI Taxonomy" id="2952158"/>
    <lineage>
        <taxon>Bacteria</taxon>
        <taxon>Pseudomonadati</taxon>
        <taxon>Balneolota</taxon>
        <taxon>Balneolia</taxon>
        <taxon>Balneolales</taxon>
        <taxon>Balneolaceae</taxon>
        <taxon>Gracilimonas</taxon>
    </lineage>
</organism>
<comment type="caution">
    <text evidence="2">The sequence shown here is derived from an EMBL/GenBank/DDBJ whole genome shotgun (WGS) entry which is preliminary data.</text>
</comment>
<protein>
    <submittedName>
        <fullName evidence="2">Efflux RND transporter permease subunit</fullName>
    </submittedName>
</protein>
<dbReference type="Gene3D" id="3.30.70.1430">
    <property type="entry name" value="Multidrug efflux transporter AcrB pore domain"/>
    <property type="match status" value="2"/>
</dbReference>